<dbReference type="HAMAP" id="MF_00184">
    <property type="entry name" value="Thr_tRNA_synth"/>
    <property type="match status" value="1"/>
</dbReference>
<comment type="cofactor">
    <cofactor evidence="13">
        <name>Zn(2+)</name>
        <dbReference type="ChEBI" id="CHEBI:29105"/>
    </cofactor>
    <text evidence="13">Binds 1 zinc ion per subunit.</text>
</comment>
<keyword evidence="6 13" id="KW-0547">Nucleotide-binding</keyword>
<dbReference type="Gene3D" id="3.30.54.20">
    <property type="match status" value="1"/>
</dbReference>
<comment type="catalytic activity">
    <reaction evidence="12 13">
        <text>tRNA(Thr) + L-threonine + ATP = L-threonyl-tRNA(Thr) + AMP + diphosphate + H(+)</text>
        <dbReference type="Rhea" id="RHEA:24624"/>
        <dbReference type="Rhea" id="RHEA-COMP:9670"/>
        <dbReference type="Rhea" id="RHEA-COMP:9704"/>
        <dbReference type="ChEBI" id="CHEBI:15378"/>
        <dbReference type="ChEBI" id="CHEBI:30616"/>
        <dbReference type="ChEBI" id="CHEBI:33019"/>
        <dbReference type="ChEBI" id="CHEBI:57926"/>
        <dbReference type="ChEBI" id="CHEBI:78442"/>
        <dbReference type="ChEBI" id="CHEBI:78534"/>
        <dbReference type="ChEBI" id="CHEBI:456215"/>
        <dbReference type="EC" id="6.1.1.3"/>
    </reaction>
</comment>
<dbReference type="InterPro" id="IPR004154">
    <property type="entry name" value="Anticodon-bd"/>
</dbReference>
<dbReference type="Gene3D" id="3.30.930.10">
    <property type="entry name" value="Bira Bifunctional Protein, Domain 2"/>
    <property type="match status" value="1"/>
</dbReference>
<evidence type="ECO:0000256" key="6">
    <source>
        <dbReference type="ARBA" id="ARBA00022741"/>
    </source>
</evidence>
<dbReference type="InterPro" id="IPR002314">
    <property type="entry name" value="aa-tRNA-synt_IIb"/>
</dbReference>
<dbReference type="GO" id="GO:0000049">
    <property type="term" value="F:tRNA binding"/>
    <property type="evidence" value="ECO:0007669"/>
    <property type="project" value="UniProtKB-KW"/>
</dbReference>
<evidence type="ECO:0000256" key="11">
    <source>
        <dbReference type="ARBA" id="ARBA00023146"/>
    </source>
</evidence>
<dbReference type="PANTHER" id="PTHR11451">
    <property type="entry name" value="THREONINE-TRNA LIGASE"/>
    <property type="match status" value="1"/>
</dbReference>
<dbReference type="SMART" id="SM00863">
    <property type="entry name" value="tRNA_SAD"/>
    <property type="match status" value="1"/>
</dbReference>
<sequence>MIAQDEQIRVTLPDGSVRQYPKGSTGLDIATQISEGLARNVLAAKVNGVVQDATRPIESDANVQLLTWNDPEGKATFWHSSAHLMAEALEALYPGVKLGIGPAVETGFYYDVDLGGQPFSQEDFKKLEDKMLELARQKQAFVRKPVSKADATAYFEEKADPYKLDLIDGLEDGSITFYTQGGFTDLCRGPHIPNTGFIKAAKIMNVAGAYWRGNEKNKQLTRIYGVTYPKQKELDEYLHLLEEAKKRDHRRLGKELDLFAFSEKVGAGLPLWLPKGTMLRERLENFLRKAQLRAGYSPVVTPHIGSKQLYVTSGHWEKYGEDSFQPIRTPDPNEEFLLKPMNCPHHCEIYKTRPRSYRDLPLRLAEFGTVYRYEQSGELHGLTRVRGFTQDDAHIFCRPDQVKEEFMKVIDLVLYVFRTLGFNDYSAQVSLRDPENKTKYIGSDDLWEKAESAIIEAAAEKGLPTVTELGEAAFYGPKLDFMVRDALGRRWQLGTIQVDYNLPNRFELEYIGADNQKHRPVMIHRAPFGSLERFIAILIENTGGNFPLWLSPDQIAILPISEKYEDYANDLFFTLQEADIRGFVDLRDEKIGRKIRDAEVNKVPYMLIVGEKEAAEGLVSVRRKGQGDLGSMPIDEFIKTFQAEVKV</sequence>
<keyword evidence="11 13" id="KW-0030">Aminoacyl-tRNA synthetase</keyword>
<dbReference type="SUPFAM" id="SSF55681">
    <property type="entry name" value="Class II aaRS and biotin synthetases"/>
    <property type="match status" value="1"/>
</dbReference>
<evidence type="ECO:0000256" key="2">
    <source>
        <dbReference type="ARBA" id="ARBA00022490"/>
    </source>
</evidence>
<dbReference type="RefSeq" id="WP_169552007.1">
    <property type="nucleotide sequence ID" value="NZ_CP051677.1"/>
</dbReference>
<dbReference type="Pfam" id="PF07973">
    <property type="entry name" value="tRNA_SAD"/>
    <property type="match status" value="1"/>
</dbReference>
<keyword evidence="17" id="KW-1185">Reference proteome</keyword>
<dbReference type="FunFam" id="3.30.54.20:FF:000002">
    <property type="entry name" value="Threonine--tRNA ligase"/>
    <property type="match status" value="1"/>
</dbReference>
<feature type="domain" description="Aminoacyl-transfer RNA synthetases class-II family profile" evidence="14">
    <location>
        <begin position="248"/>
        <end position="559"/>
    </location>
</feature>
<dbReference type="InterPro" id="IPR012947">
    <property type="entry name" value="tRNA_SAD"/>
</dbReference>
<accession>A0A7L5DTX3</accession>
<dbReference type="Gene3D" id="3.10.20.30">
    <property type="match status" value="1"/>
</dbReference>
<dbReference type="CDD" id="cd00860">
    <property type="entry name" value="ThrRS_anticodon"/>
    <property type="match status" value="1"/>
</dbReference>
<dbReference type="InterPro" id="IPR012675">
    <property type="entry name" value="Beta-grasp_dom_sf"/>
</dbReference>
<keyword evidence="5 13" id="KW-0479">Metal-binding</keyword>
<gene>
    <name evidence="13 16" type="primary">thrS</name>
    <name evidence="16" type="ORF">HH216_17725</name>
</gene>
<dbReference type="Pfam" id="PF00587">
    <property type="entry name" value="tRNA-synt_2b"/>
    <property type="match status" value="1"/>
</dbReference>
<dbReference type="PANTHER" id="PTHR11451:SF44">
    <property type="entry name" value="THREONINE--TRNA LIGASE, CHLOROPLASTIC_MITOCHONDRIAL 2"/>
    <property type="match status" value="1"/>
</dbReference>
<comment type="subcellular location">
    <subcellularLocation>
        <location evidence="13">Cytoplasm</location>
    </subcellularLocation>
</comment>
<dbReference type="SUPFAM" id="SSF52954">
    <property type="entry name" value="Class II aaRS ABD-related"/>
    <property type="match status" value="1"/>
</dbReference>
<dbReference type="CDD" id="cd00771">
    <property type="entry name" value="ThrRS_core"/>
    <property type="match status" value="1"/>
</dbReference>
<dbReference type="PROSITE" id="PS51880">
    <property type="entry name" value="TGS"/>
    <property type="match status" value="1"/>
</dbReference>
<dbReference type="InterPro" id="IPR045864">
    <property type="entry name" value="aa-tRNA-synth_II/BPL/LPL"/>
</dbReference>
<dbReference type="Pfam" id="PF03129">
    <property type="entry name" value="HGTP_anticodon"/>
    <property type="match status" value="1"/>
</dbReference>
<evidence type="ECO:0000256" key="9">
    <source>
        <dbReference type="ARBA" id="ARBA00022884"/>
    </source>
</evidence>
<evidence type="ECO:0000256" key="13">
    <source>
        <dbReference type="HAMAP-Rule" id="MF_00184"/>
    </source>
</evidence>
<dbReference type="CDD" id="cd01667">
    <property type="entry name" value="TGS_ThrRS"/>
    <property type="match status" value="1"/>
</dbReference>
<dbReference type="InterPro" id="IPR012676">
    <property type="entry name" value="TGS-like"/>
</dbReference>
<evidence type="ECO:0000256" key="12">
    <source>
        <dbReference type="ARBA" id="ARBA00049515"/>
    </source>
</evidence>
<feature type="binding site" evidence="13">
    <location>
        <position position="394"/>
    </location>
    <ligand>
        <name>Zn(2+)</name>
        <dbReference type="ChEBI" id="CHEBI:29105"/>
        <note>catalytic</note>
    </ligand>
</feature>
<dbReference type="Pfam" id="PF02824">
    <property type="entry name" value="TGS"/>
    <property type="match status" value="1"/>
</dbReference>
<evidence type="ECO:0000256" key="7">
    <source>
        <dbReference type="ARBA" id="ARBA00022833"/>
    </source>
</evidence>
<dbReference type="FunFam" id="3.30.930.10:FF:000002">
    <property type="entry name" value="Threonine--tRNA ligase"/>
    <property type="match status" value="1"/>
</dbReference>
<evidence type="ECO:0000313" key="17">
    <source>
        <dbReference type="Proteomes" id="UP000501128"/>
    </source>
</evidence>
<keyword evidence="3 13" id="KW-0820">tRNA-binding</keyword>
<dbReference type="PROSITE" id="PS50862">
    <property type="entry name" value="AA_TRNA_LIGASE_II"/>
    <property type="match status" value="1"/>
</dbReference>
<dbReference type="Proteomes" id="UP000501128">
    <property type="component" value="Chromosome"/>
</dbReference>
<keyword evidence="10 13" id="KW-0648">Protein biosynthesis</keyword>
<dbReference type="GO" id="GO:0004829">
    <property type="term" value="F:threonine-tRNA ligase activity"/>
    <property type="evidence" value="ECO:0007669"/>
    <property type="project" value="UniProtKB-UniRule"/>
</dbReference>
<organism evidence="16 17">
    <name type="scientific">Spirosoma rhododendri</name>
    <dbReference type="NCBI Taxonomy" id="2728024"/>
    <lineage>
        <taxon>Bacteria</taxon>
        <taxon>Pseudomonadati</taxon>
        <taxon>Bacteroidota</taxon>
        <taxon>Cytophagia</taxon>
        <taxon>Cytophagales</taxon>
        <taxon>Cytophagaceae</taxon>
        <taxon>Spirosoma</taxon>
    </lineage>
</organism>
<reference evidence="16 17" key="1">
    <citation type="submission" date="2020-04" db="EMBL/GenBank/DDBJ databases">
        <title>Genome sequencing of novel species.</title>
        <authorList>
            <person name="Heo J."/>
            <person name="Kim S.-J."/>
            <person name="Kim J.-S."/>
            <person name="Hong S.-B."/>
            <person name="Kwon S.-W."/>
        </authorList>
    </citation>
    <scope>NUCLEOTIDE SEQUENCE [LARGE SCALE GENOMIC DNA]</scope>
    <source>
        <strain evidence="16 17">CJU-R4</strain>
    </source>
</reference>
<dbReference type="PRINTS" id="PR01047">
    <property type="entry name" value="TRNASYNTHTHR"/>
</dbReference>
<dbReference type="SUPFAM" id="SSF55186">
    <property type="entry name" value="ThrRS/AlaRS common domain"/>
    <property type="match status" value="1"/>
</dbReference>
<evidence type="ECO:0000259" key="14">
    <source>
        <dbReference type="PROSITE" id="PS50862"/>
    </source>
</evidence>
<dbReference type="InterPro" id="IPR018163">
    <property type="entry name" value="Thr/Ala-tRNA-synth_IIc_edit"/>
</dbReference>
<feature type="binding site" evidence="13">
    <location>
        <position position="524"/>
    </location>
    <ligand>
        <name>Zn(2+)</name>
        <dbReference type="ChEBI" id="CHEBI:29105"/>
        <note>catalytic</note>
    </ligand>
</feature>
<feature type="domain" description="TGS" evidence="15">
    <location>
        <begin position="4"/>
        <end position="67"/>
    </location>
</feature>
<dbReference type="GO" id="GO:0005524">
    <property type="term" value="F:ATP binding"/>
    <property type="evidence" value="ECO:0007669"/>
    <property type="project" value="UniProtKB-UniRule"/>
</dbReference>
<evidence type="ECO:0000256" key="1">
    <source>
        <dbReference type="ARBA" id="ARBA00008226"/>
    </source>
</evidence>
<dbReference type="InterPro" id="IPR033728">
    <property type="entry name" value="ThrRS_core"/>
</dbReference>
<dbReference type="SUPFAM" id="SSF81271">
    <property type="entry name" value="TGS-like"/>
    <property type="match status" value="1"/>
</dbReference>
<dbReference type="InterPro" id="IPR006195">
    <property type="entry name" value="aa-tRNA-synth_II"/>
</dbReference>
<evidence type="ECO:0000259" key="15">
    <source>
        <dbReference type="PROSITE" id="PS51880"/>
    </source>
</evidence>
<keyword evidence="8 13" id="KW-0067">ATP-binding</keyword>
<evidence type="ECO:0000256" key="3">
    <source>
        <dbReference type="ARBA" id="ARBA00022555"/>
    </source>
</evidence>
<evidence type="ECO:0000256" key="8">
    <source>
        <dbReference type="ARBA" id="ARBA00022840"/>
    </source>
</evidence>
<dbReference type="NCBIfam" id="TIGR00418">
    <property type="entry name" value="thrS"/>
    <property type="match status" value="1"/>
</dbReference>
<feature type="binding site" evidence="13">
    <location>
        <position position="343"/>
    </location>
    <ligand>
        <name>Zn(2+)</name>
        <dbReference type="ChEBI" id="CHEBI:29105"/>
        <note>catalytic</note>
    </ligand>
</feature>
<keyword evidence="7 13" id="KW-0862">Zinc</keyword>
<proteinExistence type="inferred from homology"/>
<dbReference type="AlphaFoldDB" id="A0A7L5DTX3"/>
<evidence type="ECO:0000313" key="16">
    <source>
        <dbReference type="EMBL" id="QJD80048.1"/>
    </source>
</evidence>
<keyword evidence="4 13" id="KW-0436">Ligase</keyword>
<dbReference type="Gene3D" id="3.30.980.10">
    <property type="entry name" value="Threonyl-trna Synthetase, Chain A, domain 2"/>
    <property type="match status" value="1"/>
</dbReference>
<dbReference type="GO" id="GO:0046872">
    <property type="term" value="F:metal ion binding"/>
    <property type="evidence" value="ECO:0007669"/>
    <property type="project" value="UniProtKB-KW"/>
</dbReference>
<protein>
    <recommendedName>
        <fullName evidence="13">Threonine--tRNA ligase</fullName>
        <ecNumber evidence="13">6.1.1.3</ecNumber>
    </recommendedName>
    <alternativeName>
        <fullName evidence="13">Threonyl-tRNA synthetase</fullName>
        <shortName evidence="13">ThrRS</shortName>
    </alternativeName>
</protein>
<comment type="caution">
    <text evidence="13">Lacks conserved residue(s) required for the propagation of feature annotation.</text>
</comment>
<evidence type="ECO:0000256" key="4">
    <source>
        <dbReference type="ARBA" id="ARBA00022598"/>
    </source>
</evidence>
<dbReference type="InterPro" id="IPR004095">
    <property type="entry name" value="TGS"/>
</dbReference>
<dbReference type="InterPro" id="IPR036621">
    <property type="entry name" value="Anticodon-bd_dom_sf"/>
</dbReference>
<dbReference type="FunFam" id="3.40.50.800:FF:000001">
    <property type="entry name" value="Threonine--tRNA ligase"/>
    <property type="match status" value="1"/>
</dbReference>
<evidence type="ECO:0000256" key="5">
    <source>
        <dbReference type="ARBA" id="ARBA00022723"/>
    </source>
</evidence>
<dbReference type="InterPro" id="IPR047246">
    <property type="entry name" value="ThrRS_anticodon"/>
</dbReference>
<name>A0A7L5DTX3_9BACT</name>
<dbReference type="GO" id="GO:0005737">
    <property type="term" value="C:cytoplasm"/>
    <property type="evidence" value="ECO:0007669"/>
    <property type="project" value="UniProtKB-SubCell"/>
</dbReference>
<dbReference type="GO" id="GO:0006435">
    <property type="term" value="P:threonyl-tRNA aminoacylation"/>
    <property type="evidence" value="ECO:0007669"/>
    <property type="project" value="UniProtKB-UniRule"/>
</dbReference>
<dbReference type="EMBL" id="CP051677">
    <property type="protein sequence ID" value="QJD80048.1"/>
    <property type="molecule type" value="Genomic_DNA"/>
</dbReference>
<dbReference type="FunFam" id="3.10.20.30:FF:000005">
    <property type="entry name" value="Threonine--tRNA ligase"/>
    <property type="match status" value="1"/>
</dbReference>
<dbReference type="KEGG" id="srho:HH216_17725"/>
<evidence type="ECO:0000256" key="10">
    <source>
        <dbReference type="ARBA" id="ARBA00022917"/>
    </source>
</evidence>
<dbReference type="Gene3D" id="3.40.50.800">
    <property type="entry name" value="Anticodon-binding domain"/>
    <property type="match status" value="1"/>
</dbReference>
<dbReference type="InterPro" id="IPR002320">
    <property type="entry name" value="Thr-tRNA-ligase_IIa"/>
</dbReference>
<comment type="subunit">
    <text evidence="13">Homodimer.</text>
</comment>
<keyword evidence="9 13" id="KW-0694">RNA-binding</keyword>
<comment type="similarity">
    <text evidence="1 13">Belongs to the class-II aminoacyl-tRNA synthetase family.</text>
</comment>
<dbReference type="EC" id="6.1.1.3" evidence="13"/>
<dbReference type="FunFam" id="3.30.980.10:FF:000005">
    <property type="entry name" value="Threonyl-tRNA synthetase, mitochondrial"/>
    <property type="match status" value="1"/>
</dbReference>
<keyword evidence="2 13" id="KW-0963">Cytoplasm</keyword>